<organism evidence="2 3">
    <name type="scientific">Araneus ventricosus</name>
    <name type="common">Orbweaver spider</name>
    <name type="synonym">Epeira ventricosa</name>
    <dbReference type="NCBI Taxonomy" id="182803"/>
    <lineage>
        <taxon>Eukaryota</taxon>
        <taxon>Metazoa</taxon>
        <taxon>Ecdysozoa</taxon>
        <taxon>Arthropoda</taxon>
        <taxon>Chelicerata</taxon>
        <taxon>Arachnida</taxon>
        <taxon>Araneae</taxon>
        <taxon>Araneomorphae</taxon>
        <taxon>Entelegynae</taxon>
        <taxon>Araneoidea</taxon>
        <taxon>Araneidae</taxon>
        <taxon>Araneus</taxon>
    </lineage>
</organism>
<feature type="region of interest" description="Disordered" evidence="1">
    <location>
        <begin position="1"/>
        <end position="21"/>
    </location>
</feature>
<keyword evidence="3" id="KW-1185">Reference proteome</keyword>
<feature type="compositionally biased region" description="Basic and acidic residues" evidence="1">
    <location>
        <begin position="1"/>
        <end position="10"/>
    </location>
</feature>
<protein>
    <submittedName>
        <fullName evidence="2">Uncharacterized protein</fullName>
    </submittedName>
</protein>
<name>A0A4Y2SFS8_ARAVE</name>
<accession>A0A4Y2SFS8</accession>
<comment type="caution">
    <text evidence="2">The sequence shown here is derived from an EMBL/GenBank/DDBJ whole genome shotgun (WGS) entry which is preliminary data.</text>
</comment>
<gene>
    <name evidence="2" type="ORF">AVEN_119607_1</name>
</gene>
<reference evidence="2 3" key="1">
    <citation type="journal article" date="2019" name="Sci. Rep.">
        <title>Orb-weaving spider Araneus ventricosus genome elucidates the spidroin gene catalogue.</title>
        <authorList>
            <person name="Kono N."/>
            <person name="Nakamura H."/>
            <person name="Ohtoshi R."/>
            <person name="Moran D.A.P."/>
            <person name="Shinohara A."/>
            <person name="Yoshida Y."/>
            <person name="Fujiwara M."/>
            <person name="Mori M."/>
            <person name="Tomita M."/>
            <person name="Arakawa K."/>
        </authorList>
    </citation>
    <scope>NUCLEOTIDE SEQUENCE [LARGE SCALE GENOMIC DNA]</scope>
</reference>
<dbReference type="EMBL" id="BGPR01021384">
    <property type="protein sequence ID" value="GBN86613.1"/>
    <property type="molecule type" value="Genomic_DNA"/>
</dbReference>
<evidence type="ECO:0000313" key="3">
    <source>
        <dbReference type="Proteomes" id="UP000499080"/>
    </source>
</evidence>
<evidence type="ECO:0000256" key="1">
    <source>
        <dbReference type="SAM" id="MobiDB-lite"/>
    </source>
</evidence>
<proteinExistence type="predicted"/>
<dbReference type="Proteomes" id="UP000499080">
    <property type="component" value="Unassembled WGS sequence"/>
</dbReference>
<dbReference type="AlphaFoldDB" id="A0A4Y2SFS8"/>
<sequence>MGAGSQEDKTRGRKNTTPQVPLTITKPLVKTEGEKNYMRDVPKVSLFVLFQKEALLQPETYNDTTKYKLWAIFPHIRHRHQYICRTVKSISSNHPGKNRCTAIEGSSSQP</sequence>
<evidence type="ECO:0000313" key="2">
    <source>
        <dbReference type="EMBL" id="GBN86613.1"/>
    </source>
</evidence>